<reference evidence="1" key="1">
    <citation type="submission" date="2022-04" db="EMBL/GenBank/DDBJ databases">
        <title>Jade perch genome.</title>
        <authorList>
            <person name="Chao B."/>
        </authorList>
    </citation>
    <scope>NUCLEOTIDE SEQUENCE</scope>
    <source>
        <strain evidence="1">CB-2022</strain>
    </source>
</reference>
<keyword evidence="2" id="KW-1185">Reference proteome</keyword>
<accession>A0ACB8VPV2</accession>
<dbReference type="EMBL" id="CM041549">
    <property type="protein sequence ID" value="KAI3357717.1"/>
    <property type="molecule type" value="Genomic_DNA"/>
</dbReference>
<dbReference type="Proteomes" id="UP000831701">
    <property type="component" value="Chromosome 19"/>
</dbReference>
<protein>
    <submittedName>
        <fullName evidence="1">Uncharacterized protein</fullName>
    </submittedName>
</protein>
<sequence>VSFAGCVSHTAILNIVSLSLLFSFPETCEDPCEDLTCKLAFSSEKAKVSSLLPLVRSLRFLRSSLAGPSNMEGRRATRRTLSPDPKVGATATLLGFWLLAFPALCSGQTFTSFHPERRDWVFNHLTVHQTTGALYIGAVNRVYKLSGNLTLLVSHDTGPEDDNKACYPPLIVQPCSEPLVSTNNVNKLLLIDYSQNRLLACGSLYQGVCKLLRLDDLFILVEPSHKKEHYLSSVNQTGTMYGVIVPSQGQDGTLFIGTAVDGKQDYFPTISSRKLPRDPESSAMLDYELHTDFVSSLIKIPSDTLALVSHFDIYYVYGFASGSFVYFLTVQPETPENSMSSSGSTSDLFYTSRIVRLCKDDRKFHSYVSLPVGCVKNGVEYRLLQAAYLGKPGRVLAASLNISAQDDVLFTIFSKGQKQFHRPPDDSALCVFTIRDINARIKERLQSCYQGEGNLELNWLLGKDVQCTKAPVPIDDSFCGLDINQPLGGSQLVTGHTLYTETRDRMTSVTSYVYNGYCVAFVGTKSGRLKKADLAVMAAHSSGELREAAALLGSVSSSAGEGERTGVRWTEGIDRRGGVSVIDGDGATVWAPIYPAVPEPSTAPRSLCIWRKEAEALQCDGGERLVAGSLPTGPGRAQPEMATWARLPVGSPPAGRDMECHLTGGKEPEQARAWEVERYRLEIVGLTSTHSLGSGTQLLERGWTLHYSGVAQGERRRAGVGLLIAPQLSRHVLEFTPVNERVASLRLRVGDRSLAVVCAYGPNSSTEYPAFLESLGGVLDSAPTGDSIVLLGDFNAHVGNNSDTWRGVIGRNGLPDLNPSGVLLLDFCASHGRRSMIDFVVVSSDLRPYVLDLDTRVKRGAELSTDHHLVVSWLRWQRRKLDRPGRPKRIVRVCWERLAEHSVREVFNSHLRKSFSQIPREAGDIESEWTMFSASIVDAQWFEVVDAIGSLVPVHRGGNPQNPVVDTGSTDRQPSKQAAARTVLEAKTRVWEEFGEAMEEDYRSWPRRDSGKPSGASEGGSSSTLPTLFTVQTDGGRNTFEDLLNPTDLPSNEEAEDGDSEVDSSITQAEVTEVVRKLLGGGKAPGVDEIRPEYLKSLDVVGLSWLTRLCNIAWRVLEGLWEFAQPVHMCFVDLEKAFDRVPRGILWGSAPYDVVLLASSSQDLQHVLERFAAECEAAGMRISTSKSEAMVLDRKRVVCPLRVSGEVLPQVEEFKYLGVLFTSEGKMELLSDASDGDRLPNGCGVEMRDRVRPGQSRDSSLGHWGSFQWMCRPKIEGLGCCESALGIRVDGPPHGGVQYETVSVIKDGSPILRDMAFSLDRNYLYIMSERQVDLNNGQTSPGQPAVRLQTRALIDWPSCFIWDVTQVPIESCEQYGTCGECLSSGDPHCGWCVLHNICSQKNRCERYADEPYRFAASLSTSVSRPPCTQTALRCQSPAYLVVVICPVPQLLVKVSHVPDLSAGITCSFGNLTEVEGQVNGNQILCVSPAAKDVPLIPTDQDWSGVELRLNSKETGQMLISTEVKFYNCSVHQLCLSCVNSAFRCHWCKYRNLCTHDPSSCSFQEGRVNASEDCPQLVRSEEILIPAGEVKPITLKARNLPQPQSGQRGYECVLHIQGVSHRVTALRFNSSSVQCQNSSYLYEGMKISELSVDFSVVWNGNFIIDNPENIQVHLYKCAAQRDSCGMCLKAERKFQCGWCSGEGRCTLRHHCPPINPYTTRWLNLSSKNVKCTNPRITEVTPVAGPPEGGTRVTIHGTNLGLAFSDMVGNVEVAGVRCTPVEDGYIIAEQIVCEMDPAPSDSRPGPVQLCVGECRPELRARSLQHYSFVTPTVTGLSPSKGPESGGTKVTIMGENLGAGSSVNVQFGNQTCEFFGRTMTEIVCYSAPSLSGVGPVQISVSVDHAQIRESLTFEYIEDPTVQRIEPDWSIASGHTPLMVTGTNLDVVQEPRIRVRYAGRESVNVCKVLNTTSMSCFAPSLLAEYHPGLDTVKHADEFGFIFNNVQALLVYNNTNLLYYPNPYFEPLSTTGVLEQKPGSPIILKGRNLVPPASGGVKLNYTVLIGETPCSVTVSESQLLCEPPNLTGQYKVMVQVGGLHVSPGAVHIMSDSLLTLPAIVSIAAGGGLLLIIVILVLIAYKRKSRENDLTLKRLQMQMDNLESRVALECKEEVVGGQEARAETGWRWQGFGGGGPGTAAAPVIGCRRGASPRAARQSYRAVGLNRTFAELQTDINELTSDLDRAGIPHLDYRTYAMRVLFPGIEDHPVLRELEVSGNGQQNVEKALKLFGQLINNKVFLLTFIRTLEMQRSFSMRDRGNVASLIMTALQGRLEYATDVLKHLLSDLIDRNLESKNHPKLLLRREKEVEADEEEDEKERRRRRTKTEWLQRRCSQTGSPSSFTNFSRLAHQATHVVCVSECAGEPLFMLYCAIKQQMEKGPIDAITGEARYSLSEDKLIRQQIEYKTLILNCVNPDNENSPEIPVKVLNCDTITQVKEKILDAVYKNMPYSQRPRAVDMDLEWRQGRMARVVLQDEDITTKIENDWKRLNTLMHYQVSDRCVVALVPKQTSSYNIPSSASISRTSISRYGESPDQIVPFIPIMALEQEGKTRLCSDFQREERKRDVSEREAVLLRDSSFRYTGSPDSLRSRAPMITPDLESGVKVWHLVKNHEHGDQKEGDRGSKMVSEIYLTRLLATKGTLQKFVDDLFETLFSTVHRGSSLPLAIKYMFDFLDEQADKHGIHDTDVRHTWKSNCLPLRFWVNVIKNPQFVFDIHKSSITDACLSVVAQTFMDSCSTSEHRLGKDSPSNKLLYAKDIPNYKSWVERYYADINRLPAISDQDMNAYFGRAGQAPLHGITAALEQDEQARKQRLAYKVEQLISAMSLES</sequence>
<evidence type="ECO:0000313" key="2">
    <source>
        <dbReference type="Proteomes" id="UP000831701"/>
    </source>
</evidence>
<name>A0ACB8VPV2_9TELE</name>
<organism evidence="1 2">
    <name type="scientific">Scortum barcoo</name>
    <name type="common">barcoo grunter</name>
    <dbReference type="NCBI Taxonomy" id="214431"/>
    <lineage>
        <taxon>Eukaryota</taxon>
        <taxon>Metazoa</taxon>
        <taxon>Chordata</taxon>
        <taxon>Craniata</taxon>
        <taxon>Vertebrata</taxon>
        <taxon>Euteleostomi</taxon>
        <taxon>Actinopterygii</taxon>
        <taxon>Neopterygii</taxon>
        <taxon>Teleostei</taxon>
        <taxon>Neoteleostei</taxon>
        <taxon>Acanthomorphata</taxon>
        <taxon>Eupercaria</taxon>
        <taxon>Centrarchiformes</taxon>
        <taxon>Terapontoidei</taxon>
        <taxon>Terapontidae</taxon>
        <taxon>Scortum</taxon>
    </lineage>
</organism>
<proteinExistence type="predicted"/>
<evidence type="ECO:0000313" key="1">
    <source>
        <dbReference type="EMBL" id="KAI3357717.1"/>
    </source>
</evidence>
<gene>
    <name evidence="1" type="ORF">L3Q82_016122</name>
</gene>
<feature type="non-terminal residue" evidence="1">
    <location>
        <position position="1"/>
    </location>
</feature>
<comment type="caution">
    <text evidence="1">The sequence shown here is derived from an EMBL/GenBank/DDBJ whole genome shotgun (WGS) entry which is preliminary data.</text>
</comment>